<dbReference type="GO" id="GO:0005886">
    <property type="term" value="C:plasma membrane"/>
    <property type="evidence" value="ECO:0007669"/>
    <property type="project" value="UniProtKB-SubCell"/>
</dbReference>
<organism evidence="13 14">
    <name type="scientific">Akkermansia massiliensis</name>
    <dbReference type="NCBI Taxonomy" id="2927224"/>
    <lineage>
        <taxon>Bacteria</taxon>
        <taxon>Pseudomonadati</taxon>
        <taxon>Verrucomicrobiota</taxon>
        <taxon>Verrucomicrobiia</taxon>
        <taxon>Verrucomicrobiales</taxon>
        <taxon>Akkermansiaceae</taxon>
        <taxon>Akkermansia</taxon>
    </lineage>
</organism>
<feature type="transmembrane region" description="Helical" evidence="9">
    <location>
        <begin position="267"/>
        <end position="285"/>
    </location>
</feature>
<evidence type="ECO:0000313" key="12">
    <source>
        <dbReference type="EMBL" id="MCL6657190.1"/>
    </source>
</evidence>
<dbReference type="Gene3D" id="1.20.1560.10">
    <property type="entry name" value="ABC transporter type 1, transmembrane domain"/>
    <property type="match status" value="1"/>
</dbReference>
<dbReference type="SUPFAM" id="SSF52540">
    <property type="entry name" value="P-loop containing nucleoside triphosphate hydrolases"/>
    <property type="match status" value="1"/>
</dbReference>
<keyword evidence="7 9" id="KW-1133">Transmembrane helix</keyword>
<dbReference type="GO" id="GO:0140359">
    <property type="term" value="F:ABC-type transporter activity"/>
    <property type="evidence" value="ECO:0007669"/>
    <property type="project" value="InterPro"/>
</dbReference>
<evidence type="ECO:0000313" key="15">
    <source>
        <dbReference type="Proteomes" id="UP001202031"/>
    </source>
</evidence>
<dbReference type="InterPro" id="IPR011527">
    <property type="entry name" value="ABC1_TM_dom"/>
</dbReference>
<dbReference type="EMBL" id="CP029701">
    <property type="protein sequence ID" value="QHV62065.1"/>
    <property type="molecule type" value="Genomic_DNA"/>
</dbReference>
<keyword evidence="5" id="KW-0547">Nucleotide-binding</keyword>
<evidence type="ECO:0000256" key="3">
    <source>
        <dbReference type="ARBA" id="ARBA00022475"/>
    </source>
</evidence>
<feature type="domain" description="ABC transmembrane type-1" evidence="11">
    <location>
        <begin position="21"/>
        <end position="323"/>
    </location>
</feature>
<keyword evidence="4 9" id="KW-0812">Transmembrane</keyword>
<dbReference type="Proteomes" id="UP000642553">
    <property type="component" value="Chromosome"/>
</dbReference>
<evidence type="ECO:0000256" key="7">
    <source>
        <dbReference type="ARBA" id="ARBA00022989"/>
    </source>
</evidence>
<evidence type="ECO:0000256" key="6">
    <source>
        <dbReference type="ARBA" id="ARBA00022840"/>
    </source>
</evidence>
<dbReference type="GO" id="GO:0016887">
    <property type="term" value="F:ATP hydrolysis activity"/>
    <property type="evidence" value="ECO:0007669"/>
    <property type="project" value="InterPro"/>
</dbReference>
<evidence type="ECO:0000256" key="5">
    <source>
        <dbReference type="ARBA" id="ARBA00022741"/>
    </source>
</evidence>
<dbReference type="PANTHER" id="PTHR24221:SF654">
    <property type="entry name" value="ATP-BINDING CASSETTE SUB-FAMILY B MEMBER 6"/>
    <property type="match status" value="1"/>
</dbReference>
<keyword evidence="8 9" id="KW-0472">Membrane</keyword>
<accession>A0AAE6T8R6</accession>
<evidence type="ECO:0000313" key="14">
    <source>
        <dbReference type="Proteomes" id="UP000642553"/>
    </source>
</evidence>
<feature type="transmembrane region" description="Helical" evidence="9">
    <location>
        <begin position="183"/>
        <end position="202"/>
    </location>
</feature>
<keyword evidence="2" id="KW-0813">Transport</keyword>
<keyword evidence="3" id="KW-1003">Cell membrane</keyword>
<evidence type="ECO:0000256" key="4">
    <source>
        <dbReference type="ARBA" id="ARBA00022692"/>
    </source>
</evidence>
<dbReference type="InterPro" id="IPR003593">
    <property type="entry name" value="AAA+_ATPase"/>
</dbReference>
<evidence type="ECO:0000256" key="9">
    <source>
        <dbReference type="SAM" id="Phobius"/>
    </source>
</evidence>
<comment type="subcellular location">
    <subcellularLocation>
        <location evidence="1">Cell membrane</location>
        <topology evidence="1">Multi-pass membrane protein</topology>
    </subcellularLocation>
</comment>
<feature type="transmembrane region" description="Helical" evidence="9">
    <location>
        <begin position="158"/>
        <end position="177"/>
    </location>
</feature>
<protein>
    <submittedName>
        <fullName evidence="12 13">ABC transporter ATP-binding protein</fullName>
    </submittedName>
</protein>
<keyword evidence="15" id="KW-1185">Reference proteome</keyword>
<dbReference type="GO" id="GO:0034040">
    <property type="term" value="F:ATPase-coupled lipid transmembrane transporter activity"/>
    <property type="evidence" value="ECO:0007669"/>
    <property type="project" value="TreeGrafter"/>
</dbReference>
<dbReference type="Gene3D" id="3.40.50.300">
    <property type="entry name" value="P-loop containing nucleotide triphosphate hydrolases"/>
    <property type="match status" value="1"/>
</dbReference>
<dbReference type="PROSITE" id="PS50893">
    <property type="entry name" value="ABC_TRANSPORTER_2"/>
    <property type="match status" value="1"/>
</dbReference>
<dbReference type="InterPro" id="IPR039421">
    <property type="entry name" value="Type_1_exporter"/>
</dbReference>
<evidence type="ECO:0000259" key="11">
    <source>
        <dbReference type="PROSITE" id="PS50929"/>
    </source>
</evidence>
<dbReference type="Pfam" id="PF00664">
    <property type="entry name" value="ABC_membrane"/>
    <property type="match status" value="1"/>
</dbReference>
<gene>
    <name evidence="13" type="ORF">DMI76_01140</name>
    <name evidence="12" type="ORF">M8N44_07650</name>
</gene>
<evidence type="ECO:0000256" key="1">
    <source>
        <dbReference type="ARBA" id="ARBA00004651"/>
    </source>
</evidence>
<dbReference type="InterPro" id="IPR036640">
    <property type="entry name" value="ABC1_TM_sf"/>
</dbReference>
<reference evidence="12 15" key="2">
    <citation type="submission" date="2022-03" db="EMBL/GenBank/DDBJ databases">
        <title>Taxonomic description of new species and reclassification of some bacterial strains.</title>
        <authorList>
            <person name="Ndongo S."/>
        </authorList>
    </citation>
    <scope>NUCLEOTIDE SEQUENCE [LARGE SCALE GENOMIC DNA]</scope>
    <source>
        <strain evidence="12 15">Marseille-P6666</strain>
    </source>
</reference>
<dbReference type="Pfam" id="PF00005">
    <property type="entry name" value="ABC_tran"/>
    <property type="match status" value="1"/>
</dbReference>
<name>A0AAE6T8R6_9BACT</name>
<dbReference type="InterPro" id="IPR027417">
    <property type="entry name" value="P-loop_NTPase"/>
</dbReference>
<feature type="domain" description="ABC transporter" evidence="10">
    <location>
        <begin position="357"/>
        <end position="591"/>
    </location>
</feature>
<keyword evidence="6 13" id="KW-0067">ATP-binding</keyword>
<dbReference type="GO" id="GO:0005524">
    <property type="term" value="F:ATP binding"/>
    <property type="evidence" value="ECO:0007669"/>
    <property type="project" value="UniProtKB-KW"/>
</dbReference>
<sequence>MLRQFFEYARYLKPVMKLFIAALAAGALAAAASGFGFPLMIAKVFPVVFDNTQIPPELQNIIAHLVAPEHMHTAVLVAVCSLLPLVFAIRGIGTFFNVYWISIVSMKVLEEIRLDAFSKLQTLPLSFIDRQKRGDLISRLINDAANVQGGLVIAANDIIKQPLTLLTALAFLVYKVFVDPNTAVVLMNLGLVVLAIWPIRFFGRRVMKKAKQAQDELGNITAAAQENLAAQREIRSYGMQEQQVGLFLGLIQRFFKINLRTVKYRHFLVPVLEMVTALGLGILLVRGHEMGITKADFTALAAALFMCYDPLKRLGVTLTNLKSAHASLERINYLLKEPDTMPEAANPVPLGRASGRLDYDGVSFSYDGARKVLDGIDVHISPGEVVGLVGPSGAGKTTFASLLPRFYDVSSGTLRMDGVDVRDASLHDVRKNIAFVSQHPVLFHGTIMENIRLGRQDATDEEVMAAARAAAADGFIMGMPDGYQTMLGDGGSGLSGGQRQRVAIARAFLKDAPVLILDEATASLDAESEAQIQQELDRLVEGRTALIVAHRFSSIRVATRILVFEGGRIIGDGTHAELYASCPLYRELYDRQSL</sequence>
<dbReference type="InterPro" id="IPR017871">
    <property type="entry name" value="ABC_transporter-like_CS"/>
</dbReference>
<evidence type="ECO:0000259" key="10">
    <source>
        <dbReference type="PROSITE" id="PS50893"/>
    </source>
</evidence>
<dbReference type="SUPFAM" id="SSF90123">
    <property type="entry name" value="ABC transporter transmembrane region"/>
    <property type="match status" value="1"/>
</dbReference>
<dbReference type="CDD" id="cd18552">
    <property type="entry name" value="ABC_6TM_MsbA_like"/>
    <property type="match status" value="1"/>
</dbReference>
<dbReference type="EMBL" id="JAMGSI010000001">
    <property type="protein sequence ID" value="MCL6657190.1"/>
    <property type="molecule type" value="Genomic_DNA"/>
</dbReference>
<dbReference type="PANTHER" id="PTHR24221">
    <property type="entry name" value="ATP-BINDING CASSETTE SUB-FAMILY B"/>
    <property type="match status" value="1"/>
</dbReference>
<dbReference type="InterPro" id="IPR003439">
    <property type="entry name" value="ABC_transporter-like_ATP-bd"/>
</dbReference>
<dbReference type="Proteomes" id="UP001202031">
    <property type="component" value="Unassembled WGS sequence"/>
</dbReference>
<dbReference type="PROSITE" id="PS00211">
    <property type="entry name" value="ABC_TRANSPORTER_1"/>
    <property type="match status" value="1"/>
</dbReference>
<proteinExistence type="predicted"/>
<dbReference type="PROSITE" id="PS50929">
    <property type="entry name" value="ABC_TM1F"/>
    <property type="match status" value="1"/>
</dbReference>
<evidence type="ECO:0000256" key="8">
    <source>
        <dbReference type="ARBA" id="ARBA00023136"/>
    </source>
</evidence>
<dbReference type="FunFam" id="3.40.50.300:FF:000221">
    <property type="entry name" value="Multidrug ABC transporter ATP-binding protein"/>
    <property type="match status" value="1"/>
</dbReference>
<evidence type="ECO:0000313" key="13">
    <source>
        <dbReference type="EMBL" id="QHV62065.1"/>
    </source>
</evidence>
<reference evidence="13" key="1">
    <citation type="submission" date="2018-05" db="EMBL/GenBank/DDBJ databases">
        <title>Complete genome sequnece of Akkermansia muciniphila EB-AMDK-40.</title>
        <authorList>
            <person name="Nam Y.-D."/>
            <person name="Chung W.-H."/>
            <person name="Park Y.S."/>
            <person name="Kang J."/>
        </authorList>
    </citation>
    <scope>NUCLEOTIDE SEQUENCE</scope>
    <source>
        <strain evidence="13">EB-AMDK-40</strain>
    </source>
</reference>
<dbReference type="RefSeq" id="WP_022397519.1">
    <property type="nucleotide sequence ID" value="NZ_CP029701.1"/>
</dbReference>
<evidence type="ECO:0000256" key="2">
    <source>
        <dbReference type="ARBA" id="ARBA00022448"/>
    </source>
</evidence>
<dbReference type="AlphaFoldDB" id="A0AAE6T8R6"/>
<dbReference type="SMART" id="SM00382">
    <property type="entry name" value="AAA"/>
    <property type="match status" value="1"/>
</dbReference>
<dbReference type="GeneID" id="84023731"/>
<feature type="transmembrane region" description="Helical" evidence="9">
    <location>
        <begin position="74"/>
        <end position="100"/>
    </location>
</feature>